<dbReference type="PANTHER" id="PTHR40278:SF2">
    <property type="entry name" value="TYPE IV PILUS INNER MEMBRANE COMPONENT PILN"/>
    <property type="match status" value="1"/>
</dbReference>
<evidence type="ECO:0000256" key="2">
    <source>
        <dbReference type="SAM" id="MobiDB-lite"/>
    </source>
</evidence>
<feature type="transmembrane region" description="Helical" evidence="3">
    <location>
        <begin position="20"/>
        <end position="42"/>
    </location>
</feature>
<dbReference type="RefSeq" id="WP_341397622.1">
    <property type="nucleotide sequence ID" value="NZ_JBBUTI010000002.1"/>
</dbReference>
<dbReference type="PANTHER" id="PTHR40278">
    <property type="entry name" value="DNA UTILIZATION PROTEIN HOFN"/>
    <property type="match status" value="1"/>
</dbReference>
<protein>
    <submittedName>
        <fullName evidence="4">PilN domain-containing protein</fullName>
    </submittedName>
</protein>
<name>A0ABU9C0T1_9BURK</name>
<comment type="caution">
    <text evidence="4">The sequence shown here is derived from an EMBL/GenBank/DDBJ whole genome shotgun (WGS) entry which is preliminary data.</text>
</comment>
<sequence length="208" mass="23136">MILINLLPHREARRQERKRAFFSALGLASLVGVGLVVLWFGVLQQMISVQQGRNRYLTEAIKELEERIKDIANLKDEIEALKARQKAVEDLQADRNVPVYLLDELVKQTPEGVYLTNIRQVGSVVTFQGLAQSQERVSEFIRNAAYNSQWLEKPELVEIKATNVTVGKAQRKLFDFSMKVSLKRPQAPAGAASGAVARPPAASAPQAS</sequence>
<evidence type="ECO:0000313" key="4">
    <source>
        <dbReference type="EMBL" id="MEK8045446.1"/>
    </source>
</evidence>
<dbReference type="EMBL" id="JBBUTI010000002">
    <property type="protein sequence ID" value="MEK8045446.1"/>
    <property type="molecule type" value="Genomic_DNA"/>
</dbReference>
<feature type="region of interest" description="Disordered" evidence="2">
    <location>
        <begin position="186"/>
        <end position="208"/>
    </location>
</feature>
<keyword evidence="3" id="KW-1133">Transmembrane helix</keyword>
<keyword evidence="5" id="KW-1185">Reference proteome</keyword>
<dbReference type="InterPro" id="IPR007813">
    <property type="entry name" value="PilN"/>
</dbReference>
<keyword evidence="1" id="KW-0175">Coiled coil</keyword>
<dbReference type="Pfam" id="PF05137">
    <property type="entry name" value="PilN"/>
    <property type="match status" value="1"/>
</dbReference>
<gene>
    <name evidence="4" type="ORF">AACH00_03690</name>
</gene>
<evidence type="ECO:0000313" key="5">
    <source>
        <dbReference type="Proteomes" id="UP001379945"/>
    </source>
</evidence>
<proteinExistence type="predicted"/>
<dbReference type="InterPro" id="IPR052534">
    <property type="entry name" value="Extracell_DNA_Util/SecSys_Comp"/>
</dbReference>
<keyword evidence="3" id="KW-0472">Membrane</keyword>
<feature type="coiled-coil region" evidence="1">
    <location>
        <begin position="54"/>
        <end position="94"/>
    </location>
</feature>
<accession>A0ABU9C0T1</accession>
<dbReference type="Proteomes" id="UP001379945">
    <property type="component" value="Unassembled WGS sequence"/>
</dbReference>
<reference evidence="4 5" key="1">
    <citation type="submission" date="2024-04" db="EMBL/GenBank/DDBJ databases">
        <title>Novel species of the genus Ideonella isolated from streams.</title>
        <authorList>
            <person name="Lu H."/>
        </authorList>
    </citation>
    <scope>NUCLEOTIDE SEQUENCE [LARGE SCALE GENOMIC DNA]</scope>
    <source>
        <strain evidence="4 5">LYT19W</strain>
    </source>
</reference>
<keyword evidence="3" id="KW-0812">Transmembrane</keyword>
<evidence type="ECO:0000256" key="3">
    <source>
        <dbReference type="SAM" id="Phobius"/>
    </source>
</evidence>
<organism evidence="4 5">
    <name type="scientific">Ideonella margarita</name>
    <dbReference type="NCBI Taxonomy" id="2984191"/>
    <lineage>
        <taxon>Bacteria</taxon>
        <taxon>Pseudomonadati</taxon>
        <taxon>Pseudomonadota</taxon>
        <taxon>Betaproteobacteria</taxon>
        <taxon>Burkholderiales</taxon>
        <taxon>Sphaerotilaceae</taxon>
        <taxon>Ideonella</taxon>
    </lineage>
</organism>
<evidence type="ECO:0000256" key="1">
    <source>
        <dbReference type="SAM" id="Coils"/>
    </source>
</evidence>